<dbReference type="OrthoDB" id="9803985at2"/>
<feature type="transmembrane region" description="Helical" evidence="5">
    <location>
        <begin position="152"/>
        <end position="172"/>
    </location>
</feature>
<dbReference type="PANTHER" id="PTHR23518:SF2">
    <property type="entry name" value="MAJOR FACILITATOR SUPERFAMILY TRANSPORTER"/>
    <property type="match status" value="1"/>
</dbReference>
<feature type="transmembrane region" description="Helical" evidence="5">
    <location>
        <begin position="349"/>
        <end position="367"/>
    </location>
</feature>
<dbReference type="InterPro" id="IPR020846">
    <property type="entry name" value="MFS_dom"/>
</dbReference>
<dbReference type="PROSITE" id="PS50850">
    <property type="entry name" value="MFS"/>
    <property type="match status" value="1"/>
</dbReference>
<feature type="domain" description="Major facilitator superfamily (MFS) profile" evidence="6">
    <location>
        <begin position="21"/>
        <end position="400"/>
    </location>
</feature>
<dbReference type="Gene3D" id="1.20.1250.20">
    <property type="entry name" value="MFS general substrate transporter like domains"/>
    <property type="match status" value="1"/>
</dbReference>
<accession>A0A077AXS9</accession>
<feature type="transmembrane region" description="Helical" evidence="5">
    <location>
        <begin position="318"/>
        <end position="337"/>
    </location>
</feature>
<feature type="transmembrane region" description="Helical" evidence="5">
    <location>
        <begin position="178"/>
        <end position="198"/>
    </location>
</feature>
<dbReference type="PROSITE" id="PS00217">
    <property type="entry name" value="SUGAR_TRANSPORT_2"/>
    <property type="match status" value="1"/>
</dbReference>
<dbReference type="KEGG" id="paca:ID47_00280"/>
<sequence length="406" mass="44033">MSFFSLFEIQNLDKKQARLSLWGVSWMSFFWSTSSLMVFSLLPIFITDVLGASRAKLGIIEGVAISLGFFSKVFSGVISDIFRLRKPLIAIGSVMTILLKFVFAAATSIGWIFAARSIDRLSKGIRSAPTDALIADISQNLHRGQSYGLRQALYTSGAVVGSLLATLLVYLSDNNYRLIFTLAAIPAFIALVILLSLVKQPVIKDDIKKDHAGWQFGDIKYLPASFWSLLGVAFVLMLARFSEAFINIRAKDVGWSIHYLPLLSVGMELVHAGVAYPIGRMATRNNLNSLLFKGIVVLVITNIVFITTHSIIGAGIAAMLAGLHMGMTQGLLSTLVAESTPAELRGTAFAIYYFSSGIAVLIGNMLAGYLSDLIGSTGCFMGGLIFTALASVLLFFKNQGGVRRFP</sequence>
<comment type="subcellular location">
    <subcellularLocation>
        <location evidence="1">Membrane</location>
        <topology evidence="1">Multi-pass membrane protein</topology>
    </subcellularLocation>
</comment>
<dbReference type="RefSeq" id="WP_051908284.1">
    <property type="nucleotide sequence ID" value="NZ_CP008941.1"/>
</dbReference>
<feature type="transmembrane region" description="Helical" evidence="5">
    <location>
        <begin position="20"/>
        <end position="46"/>
    </location>
</feature>
<keyword evidence="8" id="KW-1185">Reference proteome</keyword>
<dbReference type="GO" id="GO:0022857">
    <property type="term" value="F:transmembrane transporter activity"/>
    <property type="evidence" value="ECO:0007669"/>
    <property type="project" value="InterPro"/>
</dbReference>
<dbReference type="Proteomes" id="UP000028926">
    <property type="component" value="Chromosome"/>
</dbReference>
<gene>
    <name evidence="7" type="ORF">ID47_00280</name>
</gene>
<dbReference type="AlphaFoldDB" id="A0A077AXS9"/>
<evidence type="ECO:0000256" key="3">
    <source>
        <dbReference type="ARBA" id="ARBA00022989"/>
    </source>
</evidence>
<dbReference type="GO" id="GO:0016020">
    <property type="term" value="C:membrane"/>
    <property type="evidence" value="ECO:0007669"/>
    <property type="project" value="UniProtKB-SubCell"/>
</dbReference>
<name>A0A077AXS9_9PROT</name>
<dbReference type="CDD" id="cd17370">
    <property type="entry name" value="MFS_MJ1317_like"/>
    <property type="match status" value="1"/>
</dbReference>
<dbReference type="PANTHER" id="PTHR23518">
    <property type="entry name" value="C-METHYLTRANSFERASE"/>
    <property type="match status" value="1"/>
</dbReference>
<evidence type="ECO:0000256" key="1">
    <source>
        <dbReference type="ARBA" id="ARBA00004141"/>
    </source>
</evidence>
<dbReference type="EMBL" id="CP008941">
    <property type="protein sequence ID" value="AIK95530.1"/>
    <property type="molecule type" value="Genomic_DNA"/>
</dbReference>
<evidence type="ECO:0000259" key="6">
    <source>
        <dbReference type="PROSITE" id="PS50850"/>
    </source>
</evidence>
<dbReference type="HOGENOM" id="CLU_040020_1_0_5"/>
<evidence type="ECO:0000313" key="8">
    <source>
        <dbReference type="Proteomes" id="UP000028926"/>
    </source>
</evidence>
<organism evidence="7 8">
    <name type="scientific">Candidatus Odyssella acanthamoebae</name>
    <dbReference type="NCBI Taxonomy" id="91604"/>
    <lineage>
        <taxon>Bacteria</taxon>
        <taxon>Pseudomonadati</taxon>
        <taxon>Pseudomonadota</taxon>
        <taxon>Alphaproteobacteria</taxon>
        <taxon>Holosporales</taxon>
        <taxon>Candidatus Paracaedibacteraceae</taxon>
        <taxon>Candidatus Odyssella</taxon>
    </lineage>
</organism>
<dbReference type="Pfam" id="PF07690">
    <property type="entry name" value="MFS_1"/>
    <property type="match status" value="1"/>
</dbReference>
<feature type="transmembrane region" description="Helical" evidence="5">
    <location>
        <begin position="219"/>
        <end position="239"/>
    </location>
</feature>
<dbReference type="InterPro" id="IPR011701">
    <property type="entry name" value="MFS"/>
</dbReference>
<dbReference type="eggNOG" id="COG2814">
    <property type="taxonomic scope" value="Bacteria"/>
</dbReference>
<feature type="transmembrane region" description="Helical" evidence="5">
    <location>
        <begin position="259"/>
        <end position="278"/>
    </location>
</feature>
<evidence type="ECO:0000313" key="7">
    <source>
        <dbReference type="EMBL" id="AIK95530.1"/>
    </source>
</evidence>
<keyword evidence="4 5" id="KW-0472">Membrane</keyword>
<feature type="transmembrane region" description="Helical" evidence="5">
    <location>
        <begin position="58"/>
        <end position="82"/>
    </location>
</feature>
<dbReference type="SUPFAM" id="SSF103473">
    <property type="entry name" value="MFS general substrate transporter"/>
    <property type="match status" value="1"/>
</dbReference>
<keyword evidence="3 5" id="KW-1133">Transmembrane helix</keyword>
<feature type="transmembrane region" description="Helical" evidence="5">
    <location>
        <begin position="373"/>
        <end position="396"/>
    </location>
</feature>
<evidence type="ECO:0000256" key="4">
    <source>
        <dbReference type="ARBA" id="ARBA00023136"/>
    </source>
</evidence>
<reference evidence="7 8" key="1">
    <citation type="submission" date="2014-07" db="EMBL/GenBank/DDBJ databases">
        <title>Comparative genomic insights into amoeba endosymbionts belonging to the families of Holosporaceae and Candidatus Midichloriaceae within Rickettsiales.</title>
        <authorList>
            <person name="Wang Z."/>
            <person name="Wu M."/>
        </authorList>
    </citation>
    <scope>NUCLEOTIDE SEQUENCE [LARGE SCALE GENOMIC DNA]</scope>
    <source>
        <strain evidence="7">PRA3</strain>
    </source>
</reference>
<dbReference type="InterPro" id="IPR036259">
    <property type="entry name" value="MFS_trans_sf"/>
</dbReference>
<protein>
    <recommendedName>
        <fullName evidence="6">Major facilitator superfamily (MFS) profile domain-containing protein</fullName>
    </recommendedName>
</protein>
<dbReference type="InterPro" id="IPR005829">
    <property type="entry name" value="Sugar_transporter_CS"/>
</dbReference>
<proteinExistence type="predicted"/>
<keyword evidence="2 5" id="KW-0812">Transmembrane</keyword>
<evidence type="ECO:0000256" key="5">
    <source>
        <dbReference type="SAM" id="Phobius"/>
    </source>
</evidence>
<feature type="transmembrane region" description="Helical" evidence="5">
    <location>
        <begin position="290"/>
        <end position="312"/>
    </location>
</feature>
<evidence type="ECO:0000256" key="2">
    <source>
        <dbReference type="ARBA" id="ARBA00022692"/>
    </source>
</evidence>
<feature type="transmembrane region" description="Helical" evidence="5">
    <location>
        <begin position="88"/>
        <end position="114"/>
    </location>
</feature>